<dbReference type="OrthoDB" id="10011262at2759"/>
<accession>A0A7R8HA85</accession>
<reference evidence="1" key="1">
    <citation type="submission" date="2021-02" db="EMBL/GenBank/DDBJ databases">
        <authorList>
            <person name="Bekaert M."/>
        </authorList>
    </citation>
    <scope>NUCLEOTIDE SEQUENCE</scope>
    <source>
        <strain evidence="1">IoA-00</strain>
    </source>
</reference>
<sequence>MSSRNSSIEELRDICGVPNEALRASLEIWADGVTVSAIGIFGLVGNILSILTISTMNRLKLFYKLILTLAVFDLMFITCGGLLMVQQAFQFQSDIYNALFPHIIYPGSGFSMTASLGLNASANEFCMRGDTALEDLNGVKKVVKDILIFASNPEEHINRVKLILVRCESVKSAGFIASSNPISLDPEKSRSRRSISFTEQFDWSQIIP</sequence>
<protein>
    <submittedName>
        <fullName evidence="1">(salmon louse) hypothetical protein</fullName>
    </submittedName>
</protein>
<name>A0A7R8HA85_LEPSM</name>
<dbReference type="SUPFAM" id="SSF81321">
    <property type="entry name" value="Family A G protein-coupled receptor-like"/>
    <property type="match status" value="1"/>
</dbReference>
<dbReference type="AlphaFoldDB" id="A0A7R8HA85"/>
<dbReference type="Gene3D" id="1.20.1070.10">
    <property type="entry name" value="Rhodopsin 7-helix transmembrane proteins"/>
    <property type="match status" value="1"/>
</dbReference>
<gene>
    <name evidence="1" type="ORF">LSAA_12351</name>
</gene>
<evidence type="ECO:0000313" key="1">
    <source>
        <dbReference type="EMBL" id="CAF2968424.1"/>
    </source>
</evidence>
<dbReference type="CDD" id="cd00637">
    <property type="entry name" value="7tm_classA_rhodopsin-like"/>
    <property type="match status" value="1"/>
</dbReference>
<proteinExistence type="predicted"/>
<organism evidence="1 2">
    <name type="scientific">Lepeophtheirus salmonis</name>
    <name type="common">Salmon louse</name>
    <name type="synonym">Caligus salmonis</name>
    <dbReference type="NCBI Taxonomy" id="72036"/>
    <lineage>
        <taxon>Eukaryota</taxon>
        <taxon>Metazoa</taxon>
        <taxon>Ecdysozoa</taxon>
        <taxon>Arthropoda</taxon>
        <taxon>Crustacea</taxon>
        <taxon>Multicrustacea</taxon>
        <taxon>Hexanauplia</taxon>
        <taxon>Copepoda</taxon>
        <taxon>Siphonostomatoida</taxon>
        <taxon>Caligidae</taxon>
        <taxon>Lepeophtheirus</taxon>
    </lineage>
</organism>
<dbReference type="EMBL" id="HG994585">
    <property type="protein sequence ID" value="CAF2968424.1"/>
    <property type="molecule type" value="Genomic_DNA"/>
</dbReference>
<keyword evidence="2" id="KW-1185">Reference proteome</keyword>
<evidence type="ECO:0000313" key="2">
    <source>
        <dbReference type="Proteomes" id="UP000675881"/>
    </source>
</evidence>
<dbReference type="Proteomes" id="UP000675881">
    <property type="component" value="Chromosome 6"/>
</dbReference>